<feature type="non-terminal residue" evidence="3">
    <location>
        <position position="1"/>
    </location>
</feature>
<dbReference type="PANTHER" id="PTHR35675">
    <property type="entry name" value="HYPOTHETICAL PROTEIN LOC100362216"/>
    <property type="match status" value="1"/>
</dbReference>
<proteinExistence type="predicted"/>
<dbReference type="AlphaFoldDB" id="A0A5N4E6X6"/>
<protein>
    <recommendedName>
        <fullName evidence="2">C2orf72-like C-terminal domain-containing protein</fullName>
    </recommendedName>
</protein>
<evidence type="ECO:0000313" key="3">
    <source>
        <dbReference type="EMBL" id="KAB1279117.1"/>
    </source>
</evidence>
<evidence type="ECO:0000259" key="2">
    <source>
        <dbReference type="Pfam" id="PF15443"/>
    </source>
</evidence>
<comment type="caution">
    <text evidence="3">The sequence shown here is derived from an EMBL/GenBank/DDBJ whole genome shotgun (WGS) entry which is preliminary data.</text>
</comment>
<dbReference type="Pfam" id="PF15443">
    <property type="entry name" value="DUF4630"/>
    <property type="match status" value="1"/>
</dbReference>
<feature type="region of interest" description="Disordered" evidence="1">
    <location>
        <begin position="52"/>
        <end position="113"/>
    </location>
</feature>
<feature type="compositionally biased region" description="Pro residues" evidence="1">
    <location>
        <begin position="82"/>
        <end position="100"/>
    </location>
</feature>
<feature type="compositionally biased region" description="Low complexity" evidence="1">
    <location>
        <begin position="54"/>
        <end position="70"/>
    </location>
</feature>
<reference evidence="3 4" key="1">
    <citation type="journal article" date="2019" name="Mol. Ecol. Resour.">
        <title>Improving Illumina assemblies with Hi-C and long reads: an example with the North African dromedary.</title>
        <authorList>
            <person name="Elbers J.P."/>
            <person name="Rogers M.F."/>
            <person name="Perelman P.L."/>
            <person name="Proskuryakova A.A."/>
            <person name="Serdyukova N.A."/>
            <person name="Johnson W.E."/>
            <person name="Horin P."/>
            <person name="Corander J."/>
            <person name="Murphy D."/>
            <person name="Burger P.A."/>
        </authorList>
    </citation>
    <scope>NUCLEOTIDE SEQUENCE [LARGE SCALE GENOMIC DNA]</scope>
    <source>
        <strain evidence="3">Drom800</strain>
        <tissue evidence="3">Blood</tissue>
    </source>
</reference>
<dbReference type="EMBL" id="JWIN03000005">
    <property type="protein sequence ID" value="KAB1279117.1"/>
    <property type="molecule type" value="Genomic_DNA"/>
</dbReference>
<dbReference type="STRING" id="9838.ENSCDRP00005007776"/>
<sequence>SPLVFVLCRASSLAAGSRGGHLRGCSRDVRGRRRAGAAWLGCWWPRPRRGLGGSRSAATGGAATPCSAARRGARCRRSPNPATRPPAWPSRRPPAGPCKPPGLRDQQKEPGTDLASQHCWHAFPGVPGAGGRTQMPPPPVAQLRESLPKEGDNFQDPEEELALTAIYPNGDCDDPAKGSRACDGVAPTPAEPDGDLR</sequence>
<gene>
    <name evidence="3" type="ORF">Cadr_000007493</name>
</gene>
<accession>A0A5N4E6X6</accession>
<evidence type="ECO:0000256" key="1">
    <source>
        <dbReference type="SAM" id="MobiDB-lite"/>
    </source>
</evidence>
<organism evidence="3 4">
    <name type="scientific">Camelus dromedarius</name>
    <name type="common">Dromedary</name>
    <name type="synonym">Arabian camel</name>
    <dbReference type="NCBI Taxonomy" id="9838"/>
    <lineage>
        <taxon>Eukaryota</taxon>
        <taxon>Metazoa</taxon>
        <taxon>Chordata</taxon>
        <taxon>Craniata</taxon>
        <taxon>Vertebrata</taxon>
        <taxon>Euteleostomi</taxon>
        <taxon>Mammalia</taxon>
        <taxon>Eutheria</taxon>
        <taxon>Laurasiatheria</taxon>
        <taxon>Artiodactyla</taxon>
        <taxon>Tylopoda</taxon>
        <taxon>Camelidae</taxon>
        <taxon>Camelus</taxon>
    </lineage>
</organism>
<name>A0A5N4E6X6_CAMDR</name>
<feature type="domain" description="C2orf72-like C-terminal" evidence="2">
    <location>
        <begin position="151"/>
        <end position="195"/>
    </location>
</feature>
<feature type="region of interest" description="Disordered" evidence="1">
    <location>
        <begin position="128"/>
        <end position="197"/>
    </location>
</feature>
<dbReference type="PANTHER" id="PTHR35675:SF1">
    <property type="entry name" value="RIKEN CDNA 2810459M11 GENE"/>
    <property type="match status" value="1"/>
</dbReference>
<dbReference type="Proteomes" id="UP000299084">
    <property type="component" value="Unassembled WGS sequence"/>
</dbReference>
<dbReference type="InterPro" id="IPR027868">
    <property type="entry name" value="C2orf72-like_C"/>
</dbReference>
<evidence type="ECO:0000313" key="4">
    <source>
        <dbReference type="Proteomes" id="UP000299084"/>
    </source>
</evidence>
<keyword evidence="4" id="KW-1185">Reference proteome</keyword>